<evidence type="ECO:0000313" key="2">
    <source>
        <dbReference type="EMBL" id="MFC5498136.1"/>
    </source>
</evidence>
<feature type="compositionally biased region" description="Polar residues" evidence="1">
    <location>
        <begin position="1"/>
        <end position="11"/>
    </location>
</feature>
<proteinExistence type="predicted"/>
<evidence type="ECO:0000313" key="3">
    <source>
        <dbReference type="Proteomes" id="UP001596037"/>
    </source>
</evidence>
<evidence type="ECO:0000256" key="1">
    <source>
        <dbReference type="SAM" id="MobiDB-lite"/>
    </source>
</evidence>
<feature type="region of interest" description="Disordered" evidence="1">
    <location>
        <begin position="1"/>
        <end position="68"/>
    </location>
</feature>
<protein>
    <submittedName>
        <fullName evidence="2">Uncharacterized protein</fullName>
    </submittedName>
</protein>
<reference evidence="3" key="1">
    <citation type="journal article" date="2019" name="Int. J. Syst. Evol. Microbiol.">
        <title>The Global Catalogue of Microorganisms (GCM) 10K type strain sequencing project: providing services to taxonomists for standard genome sequencing and annotation.</title>
        <authorList>
            <consortium name="The Broad Institute Genomics Platform"/>
            <consortium name="The Broad Institute Genome Sequencing Center for Infectious Disease"/>
            <person name="Wu L."/>
            <person name="Ma J."/>
        </authorList>
    </citation>
    <scope>NUCLEOTIDE SEQUENCE [LARGE SCALE GENOMIC DNA]</scope>
    <source>
        <strain evidence="3">CCUG 57401</strain>
    </source>
</reference>
<keyword evidence="3" id="KW-1185">Reference proteome</keyword>
<dbReference type="Proteomes" id="UP001596037">
    <property type="component" value="Unassembled WGS sequence"/>
</dbReference>
<feature type="compositionally biased region" description="Low complexity" evidence="1">
    <location>
        <begin position="36"/>
        <end position="53"/>
    </location>
</feature>
<organism evidence="2 3">
    <name type="scientific">Caenimonas terrae</name>
    <dbReference type="NCBI Taxonomy" id="696074"/>
    <lineage>
        <taxon>Bacteria</taxon>
        <taxon>Pseudomonadati</taxon>
        <taxon>Pseudomonadota</taxon>
        <taxon>Betaproteobacteria</taxon>
        <taxon>Burkholderiales</taxon>
        <taxon>Comamonadaceae</taxon>
        <taxon>Caenimonas</taxon>
    </lineage>
</organism>
<dbReference type="EMBL" id="JBHSMF010000006">
    <property type="protein sequence ID" value="MFC5498136.1"/>
    <property type="molecule type" value="Genomic_DNA"/>
</dbReference>
<sequence>MNDNAQTQLQEPQAGGSYRREADGTLTQISGSQTSQIGGRAAQAQAQIEAGQAPVPVAATPNTDNSQE</sequence>
<gene>
    <name evidence="2" type="ORF">ACFPOE_11370</name>
</gene>
<accession>A0ABW0NBV7</accession>
<name>A0ABW0NBV7_9BURK</name>
<comment type="caution">
    <text evidence="2">The sequence shown here is derived from an EMBL/GenBank/DDBJ whole genome shotgun (WGS) entry which is preliminary data.</text>
</comment>
<dbReference type="RefSeq" id="WP_376850196.1">
    <property type="nucleotide sequence ID" value="NZ_JBHSMF010000006.1"/>
</dbReference>
<feature type="compositionally biased region" description="Polar residues" evidence="1">
    <location>
        <begin position="25"/>
        <end position="35"/>
    </location>
</feature>